<feature type="compositionally biased region" description="Basic and acidic residues" evidence="1">
    <location>
        <begin position="291"/>
        <end position="302"/>
    </location>
</feature>
<dbReference type="AlphaFoldDB" id="A0AAJ2R507"/>
<evidence type="ECO:0000256" key="1">
    <source>
        <dbReference type="SAM" id="MobiDB-lite"/>
    </source>
</evidence>
<gene>
    <name evidence="2" type="ORF">SGN30_27770</name>
</gene>
<sequence length="320" mass="35867">MDGQADQAPVSSDDLAAFLLDNPDSDRAENQEEQQPNAESPEQDKDEAETTDDSPDDGSEEPAEEPDPTSSRKFKVTVKGEDGADLEQEVDEKELIAGYQRHSRFTQEMQSLARREEQAAEIVRTRVTDAQNHYVQQAQMAQALVARLAGLRSPEEMLALSHSDPAAYVAEQARTQQVQGVIAQLQNQWQQEQFQQQQAQQAEMQKSFARCWGVIGQKGIDRPKLQHIFETFSKEYGVSQDRFSTLNDPSVVLAMADAVAYRELLKKRDEVKKKAEGAPRLPQKNGVPRNESMDKRRVDRLRSGKGSTGDLASFIAQHNL</sequence>
<name>A0AAJ2R507_DELAC</name>
<evidence type="ECO:0000313" key="3">
    <source>
        <dbReference type="Proteomes" id="UP001287445"/>
    </source>
</evidence>
<organism evidence="2 3">
    <name type="scientific">Delftia acidovorans</name>
    <name type="common">Pseudomonas acidovorans</name>
    <name type="synonym">Comamonas acidovorans</name>
    <dbReference type="NCBI Taxonomy" id="80866"/>
    <lineage>
        <taxon>Bacteria</taxon>
        <taxon>Pseudomonadati</taxon>
        <taxon>Pseudomonadota</taxon>
        <taxon>Betaproteobacteria</taxon>
        <taxon>Burkholderiales</taxon>
        <taxon>Comamonadaceae</taxon>
        <taxon>Delftia</taxon>
    </lineage>
</organism>
<evidence type="ECO:0000313" key="2">
    <source>
        <dbReference type="EMBL" id="MDX4957233.1"/>
    </source>
</evidence>
<accession>A0AAJ2R507</accession>
<reference evidence="2" key="1">
    <citation type="submission" date="2023-11" db="EMBL/GenBank/DDBJ databases">
        <title>Identification and selenium tolerance of Delftia acidovorans R3-25.</title>
        <authorList>
            <person name="Zhang S."/>
            <person name="Liu Y."/>
            <person name="Guo Y."/>
        </authorList>
    </citation>
    <scope>NUCLEOTIDE SEQUENCE</scope>
    <source>
        <strain evidence="2">R3-25</strain>
    </source>
</reference>
<dbReference type="EMBL" id="JAWWMZ010000016">
    <property type="protein sequence ID" value="MDX4957233.1"/>
    <property type="molecule type" value="Genomic_DNA"/>
</dbReference>
<feature type="region of interest" description="Disordered" evidence="1">
    <location>
        <begin position="271"/>
        <end position="312"/>
    </location>
</feature>
<dbReference type="Proteomes" id="UP001287445">
    <property type="component" value="Unassembled WGS sequence"/>
</dbReference>
<proteinExistence type="predicted"/>
<evidence type="ECO:0008006" key="4">
    <source>
        <dbReference type="Google" id="ProtNLM"/>
    </source>
</evidence>
<dbReference type="RefSeq" id="WP_319076699.1">
    <property type="nucleotide sequence ID" value="NZ_JAWWMZ010000016.1"/>
</dbReference>
<feature type="compositionally biased region" description="Acidic residues" evidence="1">
    <location>
        <begin position="44"/>
        <end position="67"/>
    </location>
</feature>
<comment type="caution">
    <text evidence="2">The sequence shown here is derived from an EMBL/GenBank/DDBJ whole genome shotgun (WGS) entry which is preliminary data.</text>
</comment>
<feature type="region of interest" description="Disordered" evidence="1">
    <location>
        <begin position="1"/>
        <end position="87"/>
    </location>
</feature>
<protein>
    <recommendedName>
        <fullName evidence="4">Scaffolding protein</fullName>
    </recommendedName>
</protein>